<keyword evidence="4 6" id="KW-1133">Transmembrane helix</keyword>
<feature type="transmembrane region" description="Helical" evidence="6">
    <location>
        <begin position="190"/>
        <end position="212"/>
    </location>
</feature>
<feature type="transmembrane region" description="Helical" evidence="6">
    <location>
        <begin position="121"/>
        <end position="140"/>
    </location>
</feature>
<evidence type="ECO:0000256" key="3">
    <source>
        <dbReference type="ARBA" id="ARBA00022692"/>
    </source>
</evidence>
<name>A0A6J4SQ51_9ACTN</name>
<evidence type="ECO:0008006" key="8">
    <source>
        <dbReference type="Google" id="ProtNLM"/>
    </source>
</evidence>
<feature type="transmembrane region" description="Helical" evidence="6">
    <location>
        <begin position="232"/>
        <end position="255"/>
    </location>
</feature>
<dbReference type="InterPro" id="IPR019108">
    <property type="entry name" value="Caa3_assmbl_CtaG-rel"/>
</dbReference>
<comment type="subcellular location">
    <subcellularLocation>
        <location evidence="1">Cell membrane</location>
        <topology evidence="1">Multi-pass membrane protein</topology>
    </subcellularLocation>
</comment>
<dbReference type="EMBL" id="CADCVV010000100">
    <property type="protein sequence ID" value="CAA9501633.1"/>
    <property type="molecule type" value="Genomic_DNA"/>
</dbReference>
<evidence type="ECO:0000256" key="1">
    <source>
        <dbReference type="ARBA" id="ARBA00004651"/>
    </source>
</evidence>
<feature type="transmembrane region" description="Helical" evidence="6">
    <location>
        <begin position="81"/>
        <end position="100"/>
    </location>
</feature>
<evidence type="ECO:0000256" key="4">
    <source>
        <dbReference type="ARBA" id="ARBA00022989"/>
    </source>
</evidence>
<accession>A0A6J4SQ51</accession>
<reference evidence="7" key="1">
    <citation type="submission" date="2020-02" db="EMBL/GenBank/DDBJ databases">
        <authorList>
            <person name="Meier V. D."/>
        </authorList>
    </citation>
    <scope>NUCLEOTIDE SEQUENCE</scope>
    <source>
        <strain evidence="7">AVDCRST_MAG17</strain>
    </source>
</reference>
<proteinExistence type="predicted"/>
<evidence type="ECO:0000256" key="6">
    <source>
        <dbReference type="SAM" id="Phobius"/>
    </source>
</evidence>
<keyword evidence="5 6" id="KW-0472">Membrane</keyword>
<feature type="transmembrane region" description="Helical" evidence="6">
    <location>
        <begin position="12"/>
        <end position="29"/>
    </location>
</feature>
<dbReference type="GO" id="GO:0005886">
    <property type="term" value="C:plasma membrane"/>
    <property type="evidence" value="ECO:0007669"/>
    <property type="project" value="UniProtKB-SubCell"/>
</dbReference>
<dbReference type="Pfam" id="PF09678">
    <property type="entry name" value="Caa3_CtaG"/>
    <property type="match status" value="1"/>
</dbReference>
<keyword evidence="2" id="KW-1003">Cell membrane</keyword>
<protein>
    <recommendedName>
        <fullName evidence="8">Cytochrome c oxidase assembly protein</fullName>
    </recommendedName>
</protein>
<dbReference type="AlphaFoldDB" id="A0A6J4SQ51"/>
<keyword evidence="3 6" id="KW-0812">Transmembrane</keyword>
<feature type="transmembrane region" description="Helical" evidence="6">
    <location>
        <begin position="41"/>
        <end position="61"/>
    </location>
</feature>
<organism evidence="7">
    <name type="scientific">uncultured Solirubrobacterales bacterium</name>
    <dbReference type="NCBI Taxonomy" id="768556"/>
    <lineage>
        <taxon>Bacteria</taxon>
        <taxon>Bacillati</taxon>
        <taxon>Actinomycetota</taxon>
        <taxon>Thermoleophilia</taxon>
        <taxon>Solirubrobacterales</taxon>
        <taxon>environmental samples</taxon>
    </lineage>
</organism>
<evidence type="ECO:0000256" key="5">
    <source>
        <dbReference type="ARBA" id="ARBA00023136"/>
    </source>
</evidence>
<sequence>MNSPDVGWRLDPTVLLPLALYAVVYLWRFRNARREAGGRGAGPLQALAFAAALIVLLAAVASPIDALGERYLFSAHMVQHILLGDIAPLLVLLALSRVILRPATRRFMRIERALGRLAHPAAGLALWLGLIYLWHIPALYDAALRVPALHALEHASFFTAGLALWWPLIQPVPMRHRLSGLGSLAYIGMAKAGLAALGLYLVWSTAVAYSFYESVPRIWGLSAIEDQNVGGAIMMVEQSLVLVVTFFVLFVRMLVESEREERRRERLEDAAAA</sequence>
<evidence type="ECO:0000256" key="2">
    <source>
        <dbReference type="ARBA" id="ARBA00022475"/>
    </source>
</evidence>
<gene>
    <name evidence="7" type="ORF">AVDCRST_MAG17-1389</name>
</gene>
<evidence type="ECO:0000313" key="7">
    <source>
        <dbReference type="EMBL" id="CAA9501633.1"/>
    </source>
</evidence>
<feature type="transmembrane region" description="Helical" evidence="6">
    <location>
        <begin position="152"/>
        <end position="169"/>
    </location>
</feature>